<evidence type="ECO:0000313" key="3">
    <source>
        <dbReference type="Proteomes" id="UP001476798"/>
    </source>
</evidence>
<sequence length="224" mass="25462">HCLLTVFALWSIDDQCRFRQTVPVENTVVKRCGGTQRGMRPVKFGCDRTKCSRVRRCQNPKTVDTKWIGGTRPMHLDGNHKGKRGPHFPRRRSGVQGPTDTTEGLFFSVRRPERHIRGSASWKVFCARLCPRSAFTTQSRSTESYDRNEPPHAYVAHCHVSRSPPNGIANLGHKEDRMGTANVSLWGTVRENLGLLEAECLECLFFLTLLDVRWMSIVPSERAE</sequence>
<feature type="region of interest" description="Disordered" evidence="1">
    <location>
        <begin position="63"/>
        <end position="103"/>
    </location>
</feature>
<evidence type="ECO:0000313" key="2">
    <source>
        <dbReference type="EMBL" id="MEQ2166460.1"/>
    </source>
</evidence>
<keyword evidence="3" id="KW-1185">Reference proteome</keyword>
<evidence type="ECO:0000256" key="1">
    <source>
        <dbReference type="SAM" id="MobiDB-lite"/>
    </source>
</evidence>
<protein>
    <recommendedName>
        <fullName evidence="4">Secreted protein</fullName>
    </recommendedName>
</protein>
<evidence type="ECO:0008006" key="4">
    <source>
        <dbReference type="Google" id="ProtNLM"/>
    </source>
</evidence>
<proteinExistence type="predicted"/>
<reference evidence="2 3" key="1">
    <citation type="submission" date="2021-06" db="EMBL/GenBank/DDBJ databases">
        <authorList>
            <person name="Palmer J.M."/>
        </authorList>
    </citation>
    <scope>NUCLEOTIDE SEQUENCE [LARGE SCALE GENOMIC DNA]</scope>
    <source>
        <strain evidence="2 3">GA_2019</strain>
        <tissue evidence="2">Muscle</tissue>
    </source>
</reference>
<comment type="caution">
    <text evidence="2">The sequence shown here is derived from an EMBL/GenBank/DDBJ whole genome shotgun (WGS) entry which is preliminary data.</text>
</comment>
<dbReference type="Proteomes" id="UP001476798">
    <property type="component" value="Unassembled WGS sequence"/>
</dbReference>
<dbReference type="EMBL" id="JAHRIO010023901">
    <property type="protein sequence ID" value="MEQ2166460.1"/>
    <property type="molecule type" value="Genomic_DNA"/>
</dbReference>
<accession>A0ABV0N508</accession>
<name>A0ABV0N508_9TELE</name>
<gene>
    <name evidence="2" type="ORF">GOODEAATRI_028347</name>
</gene>
<organism evidence="2 3">
    <name type="scientific">Goodea atripinnis</name>
    <dbReference type="NCBI Taxonomy" id="208336"/>
    <lineage>
        <taxon>Eukaryota</taxon>
        <taxon>Metazoa</taxon>
        <taxon>Chordata</taxon>
        <taxon>Craniata</taxon>
        <taxon>Vertebrata</taxon>
        <taxon>Euteleostomi</taxon>
        <taxon>Actinopterygii</taxon>
        <taxon>Neopterygii</taxon>
        <taxon>Teleostei</taxon>
        <taxon>Neoteleostei</taxon>
        <taxon>Acanthomorphata</taxon>
        <taxon>Ovalentaria</taxon>
        <taxon>Atherinomorphae</taxon>
        <taxon>Cyprinodontiformes</taxon>
        <taxon>Goodeidae</taxon>
        <taxon>Goodea</taxon>
    </lineage>
</organism>
<feature type="non-terminal residue" evidence="2">
    <location>
        <position position="1"/>
    </location>
</feature>
<feature type="compositionally biased region" description="Basic residues" evidence="1">
    <location>
        <begin position="81"/>
        <end position="93"/>
    </location>
</feature>